<organism evidence="13 14">
    <name type="scientific">Oenococcus oeni</name>
    <name type="common">Leuconostoc oenos</name>
    <dbReference type="NCBI Taxonomy" id="1247"/>
    <lineage>
        <taxon>Bacteria</taxon>
        <taxon>Bacillati</taxon>
        <taxon>Bacillota</taxon>
        <taxon>Bacilli</taxon>
        <taxon>Lactobacillales</taxon>
        <taxon>Lactobacillaceae</taxon>
        <taxon>Oenococcus</taxon>
    </lineage>
</organism>
<keyword evidence="6" id="KW-0862">Zinc</keyword>
<dbReference type="Gene3D" id="3.40.50.880">
    <property type="match status" value="1"/>
</dbReference>
<gene>
    <name evidence="13" type="ORF">ATX59_09220</name>
</gene>
<keyword evidence="5 8" id="KW-0378">Hydrolase</keyword>
<dbReference type="CDD" id="cd03143">
    <property type="entry name" value="A4_beta-galactosidase_middle_domain"/>
    <property type="match status" value="1"/>
</dbReference>
<evidence type="ECO:0000259" key="11">
    <source>
        <dbReference type="Pfam" id="PF02449"/>
    </source>
</evidence>
<dbReference type="GO" id="GO:0009341">
    <property type="term" value="C:beta-galactosidase complex"/>
    <property type="evidence" value="ECO:0007669"/>
    <property type="project" value="InterPro"/>
</dbReference>
<dbReference type="RefSeq" id="WP_071419523.1">
    <property type="nucleotide sequence ID" value="NZ_MLKQ01000243.1"/>
</dbReference>
<name>A0A6N3ZYH4_OENOE</name>
<dbReference type="GO" id="GO:0005975">
    <property type="term" value="P:carbohydrate metabolic process"/>
    <property type="evidence" value="ECO:0007669"/>
    <property type="project" value="InterPro"/>
</dbReference>
<dbReference type="InterPro" id="IPR013738">
    <property type="entry name" value="Beta_galactosidase_Trimer"/>
</dbReference>
<dbReference type="SUPFAM" id="SSF52317">
    <property type="entry name" value="Class I glutamine amidotransferase-like"/>
    <property type="match status" value="1"/>
</dbReference>
<evidence type="ECO:0000256" key="8">
    <source>
        <dbReference type="PIRNR" id="PIRNR001084"/>
    </source>
</evidence>
<sequence>MDKILYGTAYYYEYLPTDRLAKDIEMMKKAHLNIVRIGESTWGTYEKQSGVFDFSPLDKVLDAMGKAGISVIVGTPTYAIPTWLAREHPEIMVQQKGERLPYGARQIMDITSPAYLFYGERIIRKMLEHINEHPAIIGYQVDNETKSYGTSSSNVQAEFVKYIKKEFNNDIEKFNREFGLDYWSNRINSWEDFPSMDGTINGSLGTEFAKYQRQLVTDYLKWQVNIVNEYKKSKQFVTHNFDFEWRDYSYGIQPDVNHFDAAETLDFVGTDIYHPSQSKLTGTEISFAGDLIRSIKHKSYLVLETQAQAFKDRVPYPGQLRLSAYSHIASGANMIEYWHWHSTHNSFETYWKGILSHDFQSNPIYEEIQKTGSELENISSSLVNLNIHADVCILVSNQSLTAINWFPFSENKNYNDIFRRLYDPFYKLNIRTDISDENHIKPSDYKLIVVPSLYSVSDKVLEKLNDYVENGGHVIYMFKSGFTDEHVKVRTSIQPAIIEKTAGVHYELFVTPDDLDAKLKPSLEGPISSDDNLHLDDWMELLIPDSAKTLANYDHPVWKKYAAITENNYGKGQVVYIGCLPSENVINDLIKDQAEQLHLTNKNSPKYPIVVKTAKNIKNENLTFYLNYSDKKQILPSQISKVDIFTNQVGKNFESIPPWGVKIFKNKEKEV</sequence>
<keyword evidence="7 8" id="KW-0326">Glycosidase</keyword>
<evidence type="ECO:0000256" key="4">
    <source>
        <dbReference type="ARBA" id="ARBA00022723"/>
    </source>
</evidence>
<comment type="similarity">
    <text evidence="2 8">Belongs to the glycosyl hydrolase 42 family.</text>
</comment>
<dbReference type="InterPro" id="IPR029062">
    <property type="entry name" value="Class_I_gatase-like"/>
</dbReference>
<feature type="active site" description="Nucleophile" evidence="9">
    <location>
        <position position="304"/>
    </location>
</feature>
<dbReference type="InterPro" id="IPR003476">
    <property type="entry name" value="Glyco_hydro_42"/>
</dbReference>
<dbReference type="Proteomes" id="UP000181728">
    <property type="component" value="Unassembled WGS sequence"/>
</dbReference>
<evidence type="ECO:0000256" key="9">
    <source>
        <dbReference type="PIRSR" id="PIRSR001084-1"/>
    </source>
</evidence>
<protein>
    <recommendedName>
        <fullName evidence="3 8">Beta-galactosidase</fullName>
        <shortName evidence="8">Beta-gal</shortName>
        <ecNumber evidence="3 8">3.2.1.23</ecNumber>
    </recommendedName>
</protein>
<comment type="catalytic activity">
    <reaction evidence="1 8">
        <text>Hydrolysis of terminal non-reducing beta-D-galactose residues in beta-D-galactosides.</text>
        <dbReference type="EC" id="3.2.1.23"/>
    </reaction>
</comment>
<evidence type="ECO:0000256" key="6">
    <source>
        <dbReference type="ARBA" id="ARBA00022833"/>
    </source>
</evidence>
<evidence type="ECO:0000256" key="7">
    <source>
        <dbReference type="ARBA" id="ARBA00023295"/>
    </source>
</evidence>
<feature type="binding site" evidence="10">
    <location>
        <position position="105"/>
    </location>
    <ligand>
        <name>substrate</name>
    </ligand>
</feature>
<evidence type="ECO:0000256" key="10">
    <source>
        <dbReference type="PIRSR" id="PIRSR001084-2"/>
    </source>
</evidence>
<accession>A0A6N3ZYH4</accession>
<evidence type="ECO:0000313" key="13">
    <source>
        <dbReference type="EMBL" id="OIM20361.1"/>
    </source>
</evidence>
<dbReference type="Pfam" id="PF08532">
    <property type="entry name" value="Glyco_hydro_42M"/>
    <property type="match status" value="1"/>
</dbReference>
<comment type="caution">
    <text evidence="13">The sequence shown here is derived from an EMBL/GenBank/DDBJ whole genome shotgun (WGS) entry which is preliminary data.</text>
</comment>
<feature type="domain" description="Beta-galactosidase trimerisation" evidence="12">
    <location>
        <begin position="389"/>
        <end position="599"/>
    </location>
</feature>
<reference evidence="13 14" key="1">
    <citation type="journal article" date="2016" name="BMC Genomics">
        <title>Consensus pan-genome assembly of the specialised wine bacterium Oenococcus oeni.</title>
        <authorList>
            <person name="Sternes P.R."/>
            <person name="Borneman A.R."/>
        </authorList>
    </citation>
    <scope>NUCLEOTIDE SEQUENCE [LARGE SCALE GENOMIC DNA]</scope>
    <source>
        <strain evidence="13 14">AWRIB661</strain>
    </source>
</reference>
<dbReference type="Pfam" id="PF02449">
    <property type="entry name" value="Glyco_hydro_42"/>
    <property type="match status" value="1"/>
</dbReference>
<evidence type="ECO:0000256" key="2">
    <source>
        <dbReference type="ARBA" id="ARBA00005940"/>
    </source>
</evidence>
<evidence type="ECO:0000256" key="1">
    <source>
        <dbReference type="ARBA" id="ARBA00001412"/>
    </source>
</evidence>
<feature type="binding site" evidence="10">
    <location>
        <position position="143"/>
    </location>
    <ligand>
        <name>substrate</name>
    </ligand>
</feature>
<dbReference type="PANTHER" id="PTHR36447">
    <property type="entry name" value="BETA-GALACTOSIDASE GANA"/>
    <property type="match status" value="1"/>
</dbReference>
<dbReference type="GO" id="GO:0046872">
    <property type="term" value="F:metal ion binding"/>
    <property type="evidence" value="ECO:0007669"/>
    <property type="project" value="UniProtKB-KW"/>
</dbReference>
<feature type="domain" description="Glycoside hydrolase family 42 N-terminal" evidence="11">
    <location>
        <begin position="10"/>
        <end position="378"/>
    </location>
</feature>
<evidence type="ECO:0000256" key="3">
    <source>
        <dbReference type="ARBA" id="ARBA00012756"/>
    </source>
</evidence>
<dbReference type="InterPro" id="IPR013529">
    <property type="entry name" value="Glyco_hydro_42_N"/>
</dbReference>
<dbReference type="PIRSF" id="PIRSF001084">
    <property type="entry name" value="B-galactosidase"/>
    <property type="match status" value="1"/>
</dbReference>
<evidence type="ECO:0000313" key="14">
    <source>
        <dbReference type="Proteomes" id="UP000181728"/>
    </source>
</evidence>
<dbReference type="EC" id="3.2.1.23" evidence="3 8"/>
<evidence type="ECO:0000259" key="12">
    <source>
        <dbReference type="Pfam" id="PF08532"/>
    </source>
</evidence>
<dbReference type="GO" id="GO:0004565">
    <property type="term" value="F:beta-galactosidase activity"/>
    <property type="evidence" value="ECO:0007669"/>
    <property type="project" value="UniProtKB-EC"/>
</dbReference>
<dbReference type="InterPro" id="IPR017853">
    <property type="entry name" value="GH"/>
</dbReference>
<dbReference type="SUPFAM" id="SSF51445">
    <property type="entry name" value="(Trans)glycosidases"/>
    <property type="match status" value="1"/>
</dbReference>
<dbReference type="PANTHER" id="PTHR36447:SF2">
    <property type="entry name" value="BETA-GALACTOSIDASE YESZ"/>
    <property type="match status" value="1"/>
</dbReference>
<keyword evidence="4" id="KW-0479">Metal-binding</keyword>
<evidence type="ECO:0000256" key="5">
    <source>
        <dbReference type="ARBA" id="ARBA00022801"/>
    </source>
</evidence>
<dbReference type="AlphaFoldDB" id="A0A6N3ZYH4"/>
<feature type="active site" description="Proton donor" evidence="9">
    <location>
        <position position="144"/>
    </location>
</feature>
<dbReference type="Gene3D" id="3.20.20.80">
    <property type="entry name" value="Glycosidases"/>
    <property type="match status" value="1"/>
</dbReference>
<dbReference type="EMBL" id="MLOK01000061">
    <property type="protein sequence ID" value="OIM20361.1"/>
    <property type="molecule type" value="Genomic_DNA"/>
</dbReference>
<proteinExistence type="inferred from homology"/>